<dbReference type="Gene3D" id="1.10.1740.10">
    <property type="match status" value="1"/>
</dbReference>
<dbReference type="InterPro" id="IPR013325">
    <property type="entry name" value="RNA_pol_sigma_r2"/>
</dbReference>
<dbReference type="Gene3D" id="1.10.10.10">
    <property type="entry name" value="Winged helix-like DNA-binding domain superfamily/Winged helix DNA-binding domain"/>
    <property type="match status" value="1"/>
</dbReference>
<keyword evidence="3" id="KW-0731">Sigma factor</keyword>
<name>A0ABP8EST7_9MICO</name>
<keyword evidence="2" id="KW-0805">Transcription regulation</keyword>
<feature type="domain" description="RNA polymerase sigma-70 region 2" evidence="6">
    <location>
        <begin position="68"/>
        <end position="135"/>
    </location>
</feature>
<dbReference type="InterPro" id="IPR007627">
    <property type="entry name" value="RNA_pol_sigma70_r2"/>
</dbReference>
<dbReference type="EMBL" id="BAABBA010000005">
    <property type="protein sequence ID" value="GAA4287039.1"/>
    <property type="molecule type" value="Genomic_DNA"/>
</dbReference>
<protein>
    <submittedName>
        <fullName evidence="8">Sigma-70 family RNA polymerase sigma factor</fullName>
    </submittedName>
</protein>
<comment type="caution">
    <text evidence="8">The sequence shown here is derived from an EMBL/GenBank/DDBJ whole genome shotgun (WGS) entry which is preliminary data.</text>
</comment>
<dbReference type="InterPro" id="IPR013324">
    <property type="entry name" value="RNA_pol_sigma_r3/r4-like"/>
</dbReference>
<evidence type="ECO:0000256" key="3">
    <source>
        <dbReference type="ARBA" id="ARBA00023082"/>
    </source>
</evidence>
<accession>A0ABP8EST7</accession>
<dbReference type="InterPro" id="IPR014284">
    <property type="entry name" value="RNA_pol_sigma-70_dom"/>
</dbReference>
<gene>
    <name evidence="8" type="ORF">GCM10022262_13980</name>
</gene>
<evidence type="ECO:0000313" key="9">
    <source>
        <dbReference type="Proteomes" id="UP001499841"/>
    </source>
</evidence>
<dbReference type="NCBIfam" id="TIGR02937">
    <property type="entry name" value="sigma70-ECF"/>
    <property type="match status" value="1"/>
</dbReference>
<dbReference type="SUPFAM" id="SSF88946">
    <property type="entry name" value="Sigma2 domain of RNA polymerase sigma factors"/>
    <property type="match status" value="1"/>
</dbReference>
<feature type="compositionally biased region" description="Basic and acidic residues" evidence="5">
    <location>
        <begin position="1"/>
        <end position="16"/>
    </location>
</feature>
<proteinExistence type="inferred from homology"/>
<sequence>MPWFRRPDGPPEEVRPARAPGWRGRPAIPADPPDVAPGVQLFPRTDRAADAALVDGLALDDPEAATAFVRRFQGAVFGLAVSITRDRALAEDVSQEVFVRAWRAAASYDVRRASVLTWLLTITRNAAIDAVRARRSAPTDAAVLEQLVDATVRPPDPQEQALRGVDGERAARRLLELPPEQARAVVLAVVGGLTAKEVGEHEGIPLGTAKTRIRTGLMRVRQAMEDERE</sequence>
<dbReference type="Proteomes" id="UP001499841">
    <property type="component" value="Unassembled WGS sequence"/>
</dbReference>
<dbReference type="InterPro" id="IPR039425">
    <property type="entry name" value="RNA_pol_sigma-70-like"/>
</dbReference>
<comment type="similarity">
    <text evidence="1">Belongs to the sigma-70 factor family. ECF subfamily.</text>
</comment>
<dbReference type="Pfam" id="PF08281">
    <property type="entry name" value="Sigma70_r4_2"/>
    <property type="match status" value="1"/>
</dbReference>
<dbReference type="PANTHER" id="PTHR43133:SF62">
    <property type="entry name" value="RNA POLYMERASE SIGMA FACTOR SIGZ"/>
    <property type="match status" value="1"/>
</dbReference>
<evidence type="ECO:0000259" key="7">
    <source>
        <dbReference type="Pfam" id="PF08281"/>
    </source>
</evidence>
<dbReference type="SUPFAM" id="SSF88659">
    <property type="entry name" value="Sigma3 and sigma4 domains of RNA polymerase sigma factors"/>
    <property type="match status" value="1"/>
</dbReference>
<dbReference type="InterPro" id="IPR036388">
    <property type="entry name" value="WH-like_DNA-bd_sf"/>
</dbReference>
<dbReference type="Pfam" id="PF04542">
    <property type="entry name" value="Sigma70_r2"/>
    <property type="match status" value="1"/>
</dbReference>
<evidence type="ECO:0000256" key="4">
    <source>
        <dbReference type="ARBA" id="ARBA00023163"/>
    </source>
</evidence>
<evidence type="ECO:0000259" key="6">
    <source>
        <dbReference type="Pfam" id="PF04542"/>
    </source>
</evidence>
<evidence type="ECO:0000256" key="2">
    <source>
        <dbReference type="ARBA" id="ARBA00023015"/>
    </source>
</evidence>
<feature type="region of interest" description="Disordered" evidence="5">
    <location>
        <begin position="1"/>
        <end position="34"/>
    </location>
</feature>
<keyword evidence="9" id="KW-1185">Reference proteome</keyword>
<evidence type="ECO:0000256" key="1">
    <source>
        <dbReference type="ARBA" id="ARBA00010641"/>
    </source>
</evidence>
<keyword evidence="4" id="KW-0804">Transcription</keyword>
<dbReference type="InterPro" id="IPR013249">
    <property type="entry name" value="RNA_pol_sigma70_r4_t2"/>
</dbReference>
<reference evidence="9" key="1">
    <citation type="journal article" date="2019" name="Int. J. Syst. Evol. Microbiol.">
        <title>The Global Catalogue of Microorganisms (GCM) 10K type strain sequencing project: providing services to taxonomists for standard genome sequencing and annotation.</title>
        <authorList>
            <consortium name="The Broad Institute Genomics Platform"/>
            <consortium name="The Broad Institute Genome Sequencing Center for Infectious Disease"/>
            <person name="Wu L."/>
            <person name="Ma J."/>
        </authorList>
    </citation>
    <scope>NUCLEOTIDE SEQUENCE [LARGE SCALE GENOMIC DNA]</scope>
    <source>
        <strain evidence="9">JCM 17459</strain>
    </source>
</reference>
<organism evidence="8 9">
    <name type="scientific">Georgenia daeguensis</name>
    <dbReference type="NCBI Taxonomy" id="908355"/>
    <lineage>
        <taxon>Bacteria</taxon>
        <taxon>Bacillati</taxon>
        <taxon>Actinomycetota</taxon>
        <taxon>Actinomycetes</taxon>
        <taxon>Micrococcales</taxon>
        <taxon>Bogoriellaceae</taxon>
        <taxon>Georgenia</taxon>
    </lineage>
</organism>
<dbReference type="PANTHER" id="PTHR43133">
    <property type="entry name" value="RNA POLYMERASE ECF-TYPE SIGMA FACTO"/>
    <property type="match status" value="1"/>
</dbReference>
<evidence type="ECO:0000313" key="8">
    <source>
        <dbReference type="EMBL" id="GAA4287039.1"/>
    </source>
</evidence>
<evidence type="ECO:0000256" key="5">
    <source>
        <dbReference type="SAM" id="MobiDB-lite"/>
    </source>
</evidence>
<feature type="domain" description="RNA polymerase sigma factor 70 region 4 type 2" evidence="7">
    <location>
        <begin position="171"/>
        <end position="218"/>
    </location>
</feature>
<feature type="compositionally biased region" description="Low complexity" evidence="5">
    <location>
        <begin position="17"/>
        <end position="28"/>
    </location>
</feature>